<protein>
    <submittedName>
        <fullName evidence="1">Uncharacterized protein</fullName>
    </submittedName>
</protein>
<dbReference type="Proteomes" id="UP000287296">
    <property type="component" value="Unassembled WGS sequence"/>
</dbReference>
<gene>
    <name evidence="1" type="ORF">D5F11_021640</name>
</gene>
<dbReference type="RefSeq" id="WP_120118314.1">
    <property type="nucleotide sequence ID" value="NZ_QYTW02000030.1"/>
</dbReference>
<reference evidence="1 2" key="1">
    <citation type="submission" date="2018-12" db="EMBL/GenBank/DDBJ databases">
        <authorList>
            <person name="Sun L."/>
            <person name="Chen Z."/>
        </authorList>
    </citation>
    <scope>NUCLEOTIDE SEQUENCE [LARGE SCALE GENOMIC DNA]</scope>
    <source>
        <strain evidence="1 2">LMG 29736</strain>
    </source>
</reference>
<name>A0A429X2G6_SIMTE</name>
<organism evidence="1 2">
    <name type="scientific">Siminovitchia terrae</name>
    <name type="common">Bacillus terrae</name>
    <dbReference type="NCBI Taxonomy" id="1914933"/>
    <lineage>
        <taxon>Bacteria</taxon>
        <taxon>Bacillati</taxon>
        <taxon>Bacillota</taxon>
        <taxon>Bacilli</taxon>
        <taxon>Bacillales</taxon>
        <taxon>Bacillaceae</taxon>
        <taxon>Siminovitchia</taxon>
    </lineage>
</organism>
<proteinExistence type="predicted"/>
<accession>A0A429X2G6</accession>
<evidence type="ECO:0000313" key="2">
    <source>
        <dbReference type="Proteomes" id="UP000287296"/>
    </source>
</evidence>
<dbReference type="AlphaFoldDB" id="A0A429X2G6"/>
<comment type="caution">
    <text evidence="1">The sequence shown here is derived from an EMBL/GenBank/DDBJ whole genome shotgun (WGS) entry which is preliminary data.</text>
</comment>
<sequence>MSEYTVVIERKPLRKTFTKIGLHMFQFTKDFTRIRYQKKDKKCHLCKEDFFNNERISLAFVKGMKNHLLCEKCAKKLIEKGVSYIDKSKT</sequence>
<evidence type="ECO:0000313" key="1">
    <source>
        <dbReference type="EMBL" id="RST57666.1"/>
    </source>
</evidence>
<dbReference type="EMBL" id="QYTW02000030">
    <property type="protein sequence ID" value="RST57666.1"/>
    <property type="molecule type" value="Genomic_DNA"/>
</dbReference>
<dbReference type="OrthoDB" id="9933232at2"/>